<proteinExistence type="predicted"/>
<evidence type="ECO:0000313" key="1">
    <source>
        <dbReference type="EMBL" id="KAL3071690.1"/>
    </source>
</evidence>
<evidence type="ECO:0000313" key="2">
    <source>
        <dbReference type="Proteomes" id="UP001620645"/>
    </source>
</evidence>
<name>A0ABD2I1L3_HETSC</name>
<organism evidence="1 2">
    <name type="scientific">Heterodera schachtii</name>
    <name type="common">Sugarbeet cyst nematode worm</name>
    <name type="synonym">Tylenchus schachtii</name>
    <dbReference type="NCBI Taxonomy" id="97005"/>
    <lineage>
        <taxon>Eukaryota</taxon>
        <taxon>Metazoa</taxon>
        <taxon>Ecdysozoa</taxon>
        <taxon>Nematoda</taxon>
        <taxon>Chromadorea</taxon>
        <taxon>Rhabditida</taxon>
        <taxon>Tylenchina</taxon>
        <taxon>Tylenchomorpha</taxon>
        <taxon>Tylenchoidea</taxon>
        <taxon>Heteroderidae</taxon>
        <taxon>Heteroderinae</taxon>
        <taxon>Heterodera</taxon>
    </lineage>
</organism>
<dbReference type="AlphaFoldDB" id="A0ABD2I1L3"/>
<dbReference type="EMBL" id="JBICCN010000389">
    <property type="protein sequence ID" value="KAL3071690.1"/>
    <property type="molecule type" value="Genomic_DNA"/>
</dbReference>
<sequence>MAVPQFQINGKPTTFFGILNNLNLRSKLYFDTKFKNEDAAYKMEELYSLVGIPNLLNEIEMDGAITTPKKSPAEADGKNNRNLTYWKGYRKLYDNVLKQMWKSAKAKAISEREKFLKNQQKRCIEKKDRNQTEQNEMAKKCAELNDKFGIIYEAPIICF</sequence>
<keyword evidence="2" id="KW-1185">Reference proteome</keyword>
<gene>
    <name evidence="1" type="ORF">niasHS_016365</name>
</gene>
<dbReference type="Proteomes" id="UP001620645">
    <property type="component" value="Unassembled WGS sequence"/>
</dbReference>
<comment type="caution">
    <text evidence="1">The sequence shown here is derived from an EMBL/GenBank/DDBJ whole genome shotgun (WGS) entry which is preliminary data.</text>
</comment>
<reference evidence="1 2" key="1">
    <citation type="submission" date="2024-10" db="EMBL/GenBank/DDBJ databases">
        <authorList>
            <person name="Kim D."/>
        </authorList>
    </citation>
    <scope>NUCLEOTIDE SEQUENCE [LARGE SCALE GENOMIC DNA]</scope>
    <source>
        <strain evidence="1">Taebaek</strain>
    </source>
</reference>
<accession>A0ABD2I1L3</accession>
<protein>
    <submittedName>
        <fullName evidence="1">Uncharacterized protein</fullName>
    </submittedName>
</protein>